<keyword evidence="2" id="KW-1185">Reference proteome</keyword>
<comment type="caution">
    <text evidence="1">The sequence shown here is derived from an EMBL/GenBank/DDBJ whole genome shotgun (WGS) entry which is preliminary data.</text>
</comment>
<evidence type="ECO:0000313" key="2">
    <source>
        <dbReference type="Proteomes" id="UP001374579"/>
    </source>
</evidence>
<proteinExistence type="predicted"/>
<gene>
    <name evidence="1" type="ORF">V1264_007887</name>
</gene>
<dbReference type="EMBL" id="JBAMIC010000019">
    <property type="protein sequence ID" value="KAK7094240.1"/>
    <property type="molecule type" value="Genomic_DNA"/>
</dbReference>
<protein>
    <submittedName>
        <fullName evidence="1">Uncharacterized protein</fullName>
    </submittedName>
</protein>
<dbReference type="AlphaFoldDB" id="A0AAN9AXH8"/>
<dbReference type="Proteomes" id="UP001374579">
    <property type="component" value="Unassembled WGS sequence"/>
</dbReference>
<name>A0AAN9AXH8_9CAEN</name>
<sequence length="200" mass="21163">MGTSIVLLKNAVPVSLDKWNHIGTQDLIDVAVCIDTIPTALADVLKDDRPHSLIGTNGAPYHDAGTSPSIMLQYVIVSKPLSMSSQDPDPPIARVQAKALLVRKKTPAPVPMAPVGMLLGPGQTIQAMLSCQDRTSSRTPIYQVLPTKPSAYSSGTDGLSMHPDCVTGCVGGSFEWISLVLMDKMAILTGCCYPGSATSW</sequence>
<organism evidence="1 2">
    <name type="scientific">Littorina saxatilis</name>
    <dbReference type="NCBI Taxonomy" id="31220"/>
    <lineage>
        <taxon>Eukaryota</taxon>
        <taxon>Metazoa</taxon>
        <taxon>Spiralia</taxon>
        <taxon>Lophotrochozoa</taxon>
        <taxon>Mollusca</taxon>
        <taxon>Gastropoda</taxon>
        <taxon>Caenogastropoda</taxon>
        <taxon>Littorinimorpha</taxon>
        <taxon>Littorinoidea</taxon>
        <taxon>Littorinidae</taxon>
        <taxon>Littorina</taxon>
    </lineage>
</organism>
<reference evidence="1 2" key="1">
    <citation type="submission" date="2024-02" db="EMBL/GenBank/DDBJ databases">
        <title>Chromosome-scale genome assembly of the rough periwinkle Littorina saxatilis.</title>
        <authorList>
            <person name="De Jode A."/>
            <person name="Faria R."/>
            <person name="Formenti G."/>
            <person name="Sims Y."/>
            <person name="Smith T.P."/>
            <person name="Tracey A."/>
            <person name="Wood J.M.D."/>
            <person name="Zagrodzka Z.B."/>
            <person name="Johannesson K."/>
            <person name="Butlin R.K."/>
            <person name="Leder E.H."/>
        </authorList>
    </citation>
    <scope>NUCLEOTIDE SEQUENCE [LARGE SCALE GENOMIC DNA]</scope>
    <source>
        <strain evidence="1">Snail1</strain>
        <tissue evidence="1">Muscle</tissue>
    </source>
</reference>
<accession>A0AAN9AXH8</accession>
<evidence type="ECO:0000313" key="1">
    <source>
        <dbReference type="EMBL" id="KAK7094240.1"/>
    </source>
</evidence>